<name>A0A089MVP1_PAEBO</name>
<dbReference type="Proteomes" id="UP000029518">
    <property type="component" value="Chromosome"/>
</dbReference>
<evidence type="ECO:0000313" key="2">
    <source>
        <dbReference type="Proteomes" id="UP000029518"/>
    </source>
</evidence>
<organism evidence="1 2">
    <name type="scientific">Paenibacillus borealis</name>
    <dbReference type="NCBI Taxonomy" id="160799"/>
    <lineage>
        <taxon>Bacteria</taxon>
        <taxon>Bacillati</taxon>
        <taxon>Bacillota</taxon>
        <taxon>Bacilli</taxon>
        <taxon>Bacillales</taxon>
        <taxon>Paenibacillaceae</taxon>
        <taxon>Paenibacillus</taxon>
    </lineage>
</organism>
<evidence type="ECO:0000313" key="1">
    <source>
        <dbReference type="EMBL" id="AIQ60484.1"/>
    </source>
</evidence>
<gene>
    <name evidence="1" type="ORF">PBOR_28720</name>
</gene>
<dbReference type="KEGG" id="pbd:PBOR_28720"/>
<dbReference type="EMBL" id="CP009285">
    <property type="protein sequence ID" value="AIQ60484.1"/>
    <property type="molecule type" value="Genomic_DNA"/>
</dbReference>
<keyword evidence="2" id="KW-1185">Reference proteome</keyword>
<dbReference type="RefSeq" id="WP_042217077.1">
    <property type="nucleotide sequence ID" value="NZ_CP009285.1"/>
</dbReference>
<sequence length="96" mass="10929">MTLLAGGIYFSVTGLPHKKSQIASEVREYLVQTRFYPAADIEEIRGCYSFKSGDYEAEVRFTDEPNVNYTYAKVKGDFRLVGTSSLHGNHMDETFY</sequence>
<reference evidence="1" key="1">
    <citation type="submission" date="2014-08" db="EMBL/GenBank/DDBJ databases">
        <title>Comparative genomics of the Paenibacillus odorifer group.</title>
        <authorList>
            <person name="den Bakker H.C."/>
            <person name="Tsai Y.-C.Y.-C."/>
            <person name="Martin N."/>
            <person name="Korlach J."/>
            <person name="Wiedmann M."/>
        </authorList>
    </citation>
    <scope>NUCLEOTIDE SEQUENCE [LARGE SCALE GENOMIC DNA]</scope>
    <source>
        <strain evidence="1">DSM 13188</strain>
    </source>
</reference>
<dbReference type="Pfam" id="PF11337">
    <property type="entry name" value="DUF3139"/>
    <property type="match status" value="1"/>
</dbReference>
<dbReference type="HOGENOM" id="CLU_2357048_0_0_9"/>
<accession>A0A089MVP1</accession>
<dbReference type="InterPro" id="IPR021486">
    <property type="entry name" value="DUF3139"/>
</dbReference>
<dbReference type="OrthoDB" id="2660062at2"/>
<proteinExistence type="predicted"/>
<protein>
    <submittedName>
        <fullName evidence="1">Uncharacterized protein</fullName>
    </submittedName>
</protein>
<dbReference type="AlphaFoldDB" id="A0A089MVP1"/>